<feature type="transmembrane region" description="Helical" evidence="1">
    <location>
        <begin position="36"/>
        <end position="57"/>
    </location>
</feature>
<dbReference type="RefSeq" id="WP_066466545.1">
    <property type="nucleotide sequence ID" value="NZ_MATO01000080.1"/>
</dbReference>
<dbReference type="OrthoDB" id="2456374at2"/>
<feature type="transmembrane region" description="Helical" evidence="1">
    <location>
        <begin position="7"/>
        <end position="24"/>
    </location>
</feature>
<gene>
    <name evidence="2" type="ORF">A6K76_15760</name>
</gene>
<evidence type="ECO:0000313" key="3">
    <source>
        <dbReference type="Proteomes" id="UP000093482"/>
    </source>
</evidence>
<name>A0A1C0YAN5_9BACL</name>
<keyword evidence="1" id="KW-1133">Transmembrane helix</keyword>
<dbReference type="Proteomes" id="UP000093482">
    <property type="component" value="Unassembled WGS sequence"/>
</dbReference>
<accession>A0A1C0YAN5</accession>
<proteinExistence type="predicted"/>
<evidence type="ECO:0000313" key="2">
    <source>
        <dbReference type="EMBL" id="OCS84247.1"/>
    </source>
</evidence>
<keyword evidence="3" id="KW-1185">Reference proteome</keyword>
<keyword evidence="1" id="KW-0472">Membrane</keyword>
<keyword evidence="1" id="KW-0812">Transmembrane</keyword>
<evidence type="ECO:0000256" key="1">
    <source>
        <dbReference type="SAM" id="Phobius"/>
    </source>
</evidence>
<reference evidence="2 3" key="1">
    <citation type="submission" date="2016-07" db="EMBL/GenBank/DDBJ databases">
        <title>Caryophanon latum genome sequencing.</title>
        <authorList>
            <person name="Verma A."/>
            <person name="Pal Y."/>
            <person name="Krishnamurthi S."/>
        </authorList>
    </citation>
    <scope>NUCLEOTIDE SEQUENCE [LARGE SCALE GENOMIC DNA]</scope>
    <source>
        <strain evidence="2 3">DSM 14151</strain>
    </source>
</reference>
<dbReference type="AlphaFoldDB" id="A0A1C0YAN5"/>
<sequence length="118" mass="13303">MTLHGSIFYNCWIALAAFSVHFFLAMQSPYVTPHVLFGSFATAIIAFFATYIIRYIISYAMYTPEQATDADALSAQQQEDALNMQDNNSTVEFNDENSEEIAEVVRTMLNKEEPTVAK</sequence>
<organism evidence="2 3">
    <name type="scientific">Caryophanon latum</name>
    <dbReference type="NCBI Taxonomy" id="33977"/>
    <lineage>
        <taxon>Bacteria</taxon>
        <taxon>Bacillati</taxon>
        <taxon>Bacillota</taxon>
        <taxon>Bacilli</taxon>
        <taxon>Bacillales</taxon>
        <taxon>Caryophanaceae</taxon>
        <taxon>Caryophanon</taxon>
    </lineage>
</organism>
<dbReference type="EMBL" id="MATO01000080">
    <property type="protein sequence ID" value="OCS84247.1"/>
    <property type="molecule type" value="Genomic_DNA"/>
</dbReference>
<comment type="caution">
    <text evidence="2">The sequence shown here is derived from an EMBL/GenBank/DDBJ whole genome shotgun (WGS) entry which is preliminary data.</text>
</comment>
<protein>
    <submittedName>
        <fullName evidence="2">Uncharacterized protein</fullName>
    </submittedName>
</protein>